<keyword evidence="3" id="KW-1185">Reference proteome</keyword>
<keyword evidence="1" id="KW-0472">Membrane</keyword>
<keyword evidence="1" id="KW-1133">Transmembrane helix</keyword>
<evidence type="ECO:0000313" key="2">
    <source>
        <dbReference type="EMBL" id="ABE62484.1"/>
    </source>
</evidence>
<feature type="transmembrane region" description="Helical" evidence="1">
    <location>
        <begin position="41"/>
        <end position="58"/>
    </location>
</feature>
<gene>
    <name evidence="2" type="ordered locus">Nham_1667</name>
</gene>
<evidence type="ECO:0008006" key="4">
    <source>
        <dbReference type="Google" id="ProtNLM"/>
    </source>
</evidence>
<accession>Q1QMR3</accession>
<dbReference type="AlphaFoldDB" id="Q1QMR3"/>
<evidence type="ECO:0000256" key="1">
    <source>
        <dbReference type="SAM" id="Phobius"/>
    </source>
</evidence>
<dbReference type="Proteomes" id="UP000001953">
    <property type="component" value="Chromosome"/>
</dbReference>
<dbReference type="KEGG" id="nha:Nham_1667"/>
<name>Q1QMR3_NITHX</name>
<dbReference type="EMBL" id="CP000319">
    <property type="protein sequence ID" value="ABE62484.1"/>
    <property type="molecule type" value="Genomic_DNA"/>
</dbReference>
<dbReference type="RefSeq" id="WP_011510166.1">
    <property type="nucleotide sequence ID" value="NC_007964.1"/>
</dbReference>
<keyword evidence="1" id="KW-0812">Transmembrane</keyword>
<sequence>MIVVTFIMALATAAFYGAGNYGIGADQLCYYGTTFCVHPDWLGIATLLLLIWTLFLRVDRI</sequence>
<protein>
    <recommendedName>
        <fullName evidence="4">Transmembrane protein</fullName>
    </recommendedName>
</protein>
<reference evidence="2 3" key="1">
    <citation type="submission" date="2006-03" db="EMBL/GenBank/DDBJ databases">
        <title>Complete sequence of chromosome of Nitrobacter hamburgensis X14.</title>
        <authorList>
            <consortium name="US DOE Joint Genome Institute"/>
            <person name="Copeland A."/>
            <person name="Lucas S."/>
            <person name="Lapidus A."/>
            <person name="Barry K."/>
            <person name="Detter J.C."/>
            <person name="Glavina del Rio T."/>
            <person name="Hammon N."/>
            <person name="Israni S."/>
            <person name="Dalin E."/>
            <person name="Tice H."/>
            <person name="Pitluck S."/>
            <person name="Chain P."/>
            <person name="Malfatti S."/>
            <person name="Shin M."/>
            <person name="Vergez L."/>
            <person name="Schmutz J."/>
            <person name="Larimer F."/>
            <person name="Land M."/>
            <person name="Hauser L."/>
            <person name="Kyrpides N."/>
            <person name="Ivanova N."/>
            <person name="Ward B."/>
            <person name="Arp D."/>
            <person name="Klotz M."/>
            <person name="Stein L."/>
            <person name="O'Mullan G."/>
            <person name="Starkenburg S."/>
            <person name="Sayavedra L."/>
            <person name="Poret-Peterson A.T."/>
            <person name="Gentry M.E."/>
            <person name="Bruce D."/>
            <person name="Richardson P."/>
        </authorList>
    </citation>
    <scope>NUCLEOTIDE SEQUENCE [LARGE SCALE GENOMIC DNA]</scope>
    <source>
        <strain evidence="3">DSM 10229 / NCIMB 13809 / X14</strain>
    </source>
</reference>
<dbReference type="HOGENOM" id="CLU_2917972_0_0_5"/>
<dbReference type="OrthoDB" id="8253942at2"/>
<evidence type="ECO:0000313" key="3">
    <source>
        <dbReference type="Proteomes" id="UP000001953"/>
    </source>
</evidence>
<organism evidence="2 3">
    <name type="scientific">Nitrobacter hamburgensis (strain DSM 10229 / NCIMB 13809 / X14)</name>
    <dbReference type="NCBI Taxonomy" id="323097"/>
    <lineage>
        <taxon>Bacteria</taxon>
        <taxon>Pseudomonadati</taxon>
        <taxon>Pseudomonadota</taxon>
        <taxon>Alphaproteobacteria</taxon>
        <taxon>Hyphomicrobiales</taxon>
        <taxon>Nitrobacteraceae</taxon>
        <taxon>Nitrobacter</taxon>
    </lineage>
</organism>
<proteinExistence type="predicted"/>